<organism evidence="2 3">
    <name type="scientific">Winogradskyella vincentii</name>
    <dbReference type="NCBI Taxonomy" id="2877122"/>
    <lineage>
        <taxon>Bacteria</taxon>
        <taxon>Pseudomonadati</taxon>
        <taxon>Bacteroidota</taxon>
        <taxon>Flavobacteriia</taxon>
        <taxon>Flavobacteriales</taxon>
        <taxon>Flavobacteriaceae</taxon>
        <taxon>Winogradskyella</taxon>
    </lineage>
</organism>
<dbReference type="SUPFAM" id="SSF53448">
    <property type="entry name" value="Nucleotide-diphospho-sugar transferases"/>
    <property type="match status" value="1"/>
</dbReference>
<dbReference type="EC" id="2.4.-.-" evidence="2"/>
<dbReference type="Proteomes" id="UP001198402">
    <property type="component" value="Unassembled WGS sequence"/>
</dbReference>
<name>A0ABS7XYE1_9FLAO</name>
<comment type="caution">
    <text evidence="2">The sequence shown here is derived from an EMBL/GenBank/DDBJ whole genome shotgun (WGS) entry which is preliminary data.</text>
</comment>
<feature type="domain" description="Glycosyltransferase 2-like" evidence="1">
    <location>
        <begin position="5"/>
        <end position="119"/>
    </location>
</feature>
<evidence type="ECO:0000313" key="2">
    <source>
        <dbReference type="EMBL" id="MCA0152054.1"/>
    </source>
</evidence>
<dbReference type="GO" id="GO:0016757">
    <property type="term" value="F:glycosyltransferase activity"/>
    <property type="evidence" value="ECO:0007669"/>
    <property type="project" value="UniProtKB-KW"/>
</dbReference>
<gene>
    <name evidence="2" type="ORF">LBV24_02425</name>
</gene>
<sequence>MKIGVIIIFHNNEKDIQTKELAQSLKSIEDIELCFVDNESKDNTLEQLREIKETCANVSIVEIKKHISNEAAKRAGARYVFNNYNLKHIGFLDVNILKTHQFNLNQVLRLLHQDKDVLIEFDKDLKQSQEIKPTLFKSIFSILDFLKNKDHNKLGNSINLIKV</sequence>
<dbReference type="EMBL" id="JAIUJS010000001">
    <property type="protein sequence ID" value="MCA0152054.1"/>
    <property type="molecule type" value="Genomic_DNA"/>
</dbReference>
<protein>
    <submittedName>
        <fullName evidence="2">Glycosyltransferase</fullName>
        <ecNumber evidence="2">2.4.-.-</ecNumber>
    </submittedName>
</protein>
<evidence type="ECO:0000259" key="1">
    <source>
        <dbReference type="Pfam" id="PF00535"/>
    </source>
</evidence>
<keyword evidence="2" id="KW-0808">Transferase</keyword>
<dbReference type="Pfam" id="PF00535">
    <property type="entry name" value="Glycos_transf_2"/>
    <property type="match status" value="1"/>
</dbReference>
<accession>A0ABS7XYE1</accession>
<proteinExistence type="predicted"/>
<evidence type="ECO:0000313" key="3">
    <source>
        <dbReference type="Proteomes" id="UP001198402"/>
    </source>
</evidence>
<dbReference type="InterPro" id="IPR001173">
    <property type="entry name" value="Glyco_trans_2-like"/>
</dbReference>
<dbReference type="InterPro" id="IPR029044">
    <property type="entry name" value="Nucleotide-diphossugar_trans"/>
</dbReference>
<dbReference type="RefSeq" id="WP_224476994.1">
    <property type="nucleotide sequence ID" value="NZ_JAIUJS010000001.1"/>
</dbReference>
<keyword evidence="3" id="KW-1185">Reference proteome</keyword>
<dbReference type="Gene3D" id="3.90.550.10">
    <property type="entry name" value="Spore Coat Polysaccharide Biosynthesis Protein SpsA, Chain A"/>
    <property type="match status" value="1"/>
</dbReference>
<keyword evidence="2" id="KW-0328">Glycosyltransferase</keyword>
<reference evidence="3" key="1">
    <citation type="submission" date="2023-07" db="EMBL/GenBank/DDBJ databases">
        <authorList>
            <person name="Yue Y."/>
        </authorList>
    </citation>
    <scope>NUCLEOTIDE SEQUENCE [LARGE SCALE GENOMIC DNA]</scope>
    <source>
        <strain evidence="3">2Y89</strain>
    </source>
</reference>